<evidence type="ECO:0000313" key="1">
    <source>
        <dbReference type="EMBL" id="PPK72921.1"/>
    </source>
</evidence>
<name>A0A2S6H656_9GAMM</name>
<dbReference type="AlphaFoldDB" id="A0A2S6H656"/>
<protein>
    <submittedName>
        <fullName evidence="1">Uncharacterized protein</fullName>
    </submittedName>
</protein>
<organism evidence="1 2">
    <name type="scientific">Methylobacter tundripaludum</name>
    <dbReference type="NCBI Taxonomy" id="173365"/>
    <lineage>
        <taxon>Bacteria</taxon>
        <taxon>Pseudomonadati</taxon>
        <taxon>Pseudomonadota</taxon>
        <taxon>Gammaproteobacteria</taxon>
        <taxon>Methylococcales</taxon>
        <taxon>Methylococcaceae</taxon>
        <taxon>Methylobacter</taxon>
    </lineage>
</organism>
<comment type="caution">
    <text evidence="1">The sequence shown here is derived from an EMBL/GenBank/DDBJ whole genome shotgun (WGS) entry which is preliminary data.</text>
</comment>
<sequence length="83" mass="9816">MTEKSNRTRMTRIRLIYTDFLTSFPRVGLIVMHKYFKARHPDRDSHQAILPDALRVNANLFQTDLCRAPGYMDVNSLPFVYHF</sequence>
<gene>
    <name evidence="1" type="ORF">B0F87_1167</name>
</gene>
<evidence type="ECO:0000313" key="2">
    <source>
        <dbReference type="Proteomes" id="UP000240010"/>
    </source>
</evidence>
<accession>A0A2S6H656</accession>
<dbReference type="Proteomes" id="UP000240010">
    <property type="component" value="Unassembled WGS sequence"/>
</dbReference>
<dbReference type="EMBL" id="PTIZ01000016">
    <property type="protein sequence ID" value="PPK72921.1"/>
    <property type="molecule type" value="Genomic_DNA"/>
</dbReference>
<proteinExistence type="predicted"/>
<reference evidence="1 2" key="1">
    <citation type="submission" date="2018-02" db="EMBL/GenBank/DDBJ databases">
        <title>Subsurface microbial communities from deep shales in Ohio and West Virginia, USA.</title>
        <authorList>
            <person name="Wrighton K."/>
        </authorList>
    </citation>
    <scope>NUCLEOTIDE SEQUENCE [LARGE SCALE GENOMIC DNA]</scope>
    <source>
        <strain evidence="1 2">OWC-DMM</strain>
    </source>
</reference>